<feature type="compositionally biased region" description="Low complexity" evidence="1">
    <location>
        <begin position="1"/>
        <end position="16"/>
    </location>
</feature>
<proteinExistence type="predicted"/>
<dbReference type="AlphaFoldDB" id="A0A0A8XW54"/>
<evidence type="ECO:0000256" key="1">
    <source>
        <dbReference type="SAM" id="MobiDB-lite"/>
    </source>
</evidence>
<reference evidence="2" key="2">
    <citation type="journal article" date="2015" name="Data Brief">
        <title>Shoot transcriptome of the giant reed, Arundo donax.</title>
        <authorList>
            <person name="Barrero R.A."/>
            <person name="Guerrero F.D."/>
            <person name="Moolhuijzen P."/>
            <person name="Goolsby J.A."/>
            <person name="Tidwell J."/>
            <person name="Bellgard S.E."/>
            <person name="Bellgard M.I."/>
        </authorList>
    </citation>
    <scope>NUCLEOTIDE SEQUENCE</scope>
    <source>
        <tissue evidence="2">Shoot tissue taken approximately 20 cm above the soil surface</tissue>
    </source>
</reference>
<feature type="compositionally biased region" description="Low complexity" evidence="1">
    <location>
        <begin position="23"/>
        <end position="33"/>
    </location>
</feature>
<dbReference type="EMBL" id="GBRH01281953">
    <property type="protein sequence ID" value="JAD15942.1"/>
    <property type="molecule type" value="Transcribed_RNA"/>
</dbReference>
<protein>
    <submittedName>
        <fullName evidence="2">Uncharacterized protein</fullName>
    </submittedName>
</protein>
<reference evidence="2" key="1">
    <citation type="submission" date="2014-09" db="EMBL/GenBank/DDBJ databases">
        <authorList>
            <person name="Magalhaes I.L.F."/>
            <person name="Oliveira U."/>
            <person name="Santos F.R."/>
            <person name="Vidigal T.H.D.A."/>
            <person name="Brescovit A.D."/>
            <person name="Santos A.J."/>
        </authorList>
    </citation>
    <scope>NUCLEOTIDE SEQUENCE</scope>
    <source>
        <tissue evidence="2">Shoot tissue taken approximately 20 cm above the soil surface</tissue>
    </source>
</reference>
<sequence>MSSSPRCPAAASPSPRHQSSALPRPASELVAAAAPRRALPQRALRRATRYCELQAAAPRRCRELHAARPAAVSPSPCRCELRATTPHVRAPRRHCEPGMWRRRFRLGAAGGSWKAHILTPPFCGAWAWIWLVA</sequence>
<name>A0A0A8XW54_ARUDO</name>
<feature type="region of interest" description="Disordered" evidence="1">
    <location>
        <begin position="1"/>
        <end position="33"/>
    </location>
</feature>
<evidence type="ECO:0000313" key="2">
    <source>
        <dbReference type="EMBL" id="JAD15942.1"/>
    </source>
</evidence>
<organism evidence="2">
    <name type="scientific">Arundo donax</name>
    <name type="common">Giant reed</name>
    <name type="synonym">Donax arundinaceus</name>
    <dbReference type="NCBI Taxonomy" id="35708"/>
    <lineage>
        <taxon>Eukaryota</taxon>
        <taxon>Viridiplantae</taxon>
        <taxon>Streptophyta</taxon>
        <taxon>Embryophyta</taxon>
        <taxon>Tracheophyta</taxon>
        <taxon>Spermatophyta</taxon>
        <taxon>Magnoliopsida</taxon>
        <taxon>Liliopsida</taxon>
        <taxon>Poales</taxon>
        <taxon>Poaceae</taxon>
        <taxon>PACMAD clade</taxon>
        <taxon>Arundinoideae</taxon>
        <taxon>Arundineae</taxon>
        <taxon>Arundo</taxon>
    </lineage>
</organism>
<accession>A0A0A8XW54</accession>